<organism evidence="3 4">
    <name type="scientific">Nannocystis radixulma</name>
    <dbReference type="NCBI Taxonomy" id="2995305"/>
    <lineage>
        <taxon>Bacteria</taxon>
        <taxon>Pseudomonadati</taxon>
        <taxon>Myxococcota</taxon>
        <taxon>Polyangia</taxon>
        <taxon>Nannocystales</taxon>
        <taxon>Nannocystaceae</taxon>
        <taxon>Nannocystis</taxon>
    </lineage>
</organism>
<dbReference type="CDD" id="cd07826">
    <property type="entry name" value="SRPBCC_CalC_Aha1-like_9"/>
    <property type="match status" value="1"/>
</dbReference>
<reference evidence="3 4" key="1">
    <citation type="submission" date="2022-11" db="EMBL/GenBank/DDBJ databases">
        <title>Minimal conservation of predation-associated metabolite biosynthetic gene clusters underscores biosynthetic potential of Myxococcota including descriptions for ten novel species: Archangium lansinium sp. nov., Myxococcus landrumus sp. nov., Nannocystis bai.</title>
        <authorList>
            <person name="Ahearne A."/>
            <person name="Stevens C."/>
            <person name="Dowd S."/>
        </authorList>
    </citation>
    <scope>NUCLEOTIDE SEQUENCE [LARGE SCALE GENOMIC DNA]</scope>
    <source>
        <strain evidence="3 4">NCELM</strain>
    </source>
</reference>
<dbReference type="InterPro" id="IPR013538">
    <property type="entry name" value="ASHA1/2-like_C"/>
</dbReference>
<feature type="domain" description="Activator of Hsp90 ATPase homologue 1/2-like C-terminal" evidence="2">
    <location>
        <begin position="31"/>
        <end position="160"/>
    </location>
</feature>
<dbReference type="SUPFAM" id="SSF55961">
    <property type="entry name" value="Bet v1-like"/>
    <property type="match status" value="1"/>
</dbReference>
<evidence type="ECO:0000256" key="1">
    <source>
        <dbReference type="ARBA" id="ARBA00006817"/>
    </source>
</evidence>
<dbReference type="Pfam" id="PF08327">
    <property type="entry name" value="AHSA1"/>
    <property type="match status" value="1"/>
</dbReference>
<evidence type="ECO:0000259" key="2">
    <source>
        <dbReference type="Pfam" id="PF08327"/>
    </source>
</evidence>
<name>A0ABT5BEV5_9BACT</name>
<dbReference type="EMBL" id="JAQNDN010000019">
    <property type="protein sequence ID" value="MDC0672675.1"/>
    <property type="molecule type" value="Genomic_DNA"/>
</dbReference>
<keyword evidence="4" id="KW-1185">Reference proteome</keyword>
<dbReference type="RefSeq" id="WP_272004631.1">
    <property type="nucleotide sequence ID" value="NZ_JAQNDN010000019.1"/>
</dbReference>
<dbReference type="Gene3D" id="3.30.530.20">
    <property type="match status" value="1"/>
</dbReference>
<gene>
    <name evidence="3" type="ORF">POL58_33295</name>
</gene>
<evidence type="ECO:0000313" key="3">
    <source>
        <dbReference type="EMBL" id="MDC0672675.1"/>
    </source>
</evidence>
<protein>
    <submittedName>
        <fullName evidence="3">SRPBCC family protein</fullName>
    </submittedName>
</protein>
<sequence length="171" mass="19419">MNSNKIVSNRHGSAVVTLPSDTEILITRAFDAPAALIFKAWTTPELVKRWWGFETSEWLVCEVDLRVGGRWRWVIREREMEVGFHGEYREIDRPHRLVSTEVYEGFPDGQAVNIMTLTEVDGVTTMTTLVQHSCKEHRDGHINSGMEGGMQVSYNRMEDVVVELQRAAAAA</sequence>
<proteinExistence type="inferred from homology"/>
<dbReference type="InterPro" id="IPR023393">
    <property type="entry name" value="START-like_dom_sf"/>
</dbReference>
<accession>A0ABT5BEV5</accession>
<dbReference type="Proteomes" id="UP001217838">
    <property type="component" value="Unassembled WGS sequence"/>
</dbReference>
<comment type="similarity">
    <text evidence="1">Belongs to the AHA1 family.</text>
</comment>
<evidence type="ECO:0000313" key="4">
    <source>
        <dbReference type="Proteomes" id="UP001217838"/>
    </source>
</evidence>
<comment type="caution">
    <text evidence="3">The sequence shown here is derived from an EMBL/GenBank/DDBJ whole genome shotgun (WGS) entry which is preliminary data.</text>
</comment>